<gene>
    <name evidence="5" type="ORF">M8C21_010716</name>
</gene>
<comment type="caution">
    <text evidence="5">The sequence shown here is derived from an EMBL/GenBank/DDBJ whole genome shotgun (WGS) entry which is preliminary data.</text>
</comment>
<evidence type="ECO:0000313" key="6">
    <source>
        <dbReference type="Proteomes" id="UP001206925"/>
    </source>
</evidence>
<proteinExistence type="inferred from homology"/>
<keyword evidence="6" id="KW-1185">Reference proteome</keyword>
<feature type="region of interest" description="Disordered" evidence="4">
    <location>
        <begin position="491"/>
        <end position="537"/>
    </location>
</feature>
<dbReference type="AlphaFoldDB" id="A0AAD5CDB0"/>
<dbReference type="EMBL" id="JAMZMK010008628">
    <property type="protein sequence ID" value="KAI7739373.1"/>
    <property type="molecule type" value="Genomic_DNA"/>
</dbReference>
<dbReference type="GO" id="GO:0005829">
    <property type="term" value="C:cytosol"/>
    <property type="evidence" value="ECO:0007669"/>
    <property type="project" value="TreeGrafter"/>
</dbReference>
<feature type="compositionally biased region" description="Polar residues" evidence="4">
    <location>
        <begin position="502"/>
        <end position="517"/>
    </location>
</feature>
<reference evidence="5" key="1">
    <citation type="submission" date="2022-06" db="EMBL/GenBank/DDBJ databases">
        <title>Uncovering the hologenomic basis of an extraordinary plant invasion.</title>
        <authorList>
            <person name="Bieker V.C."/>
            <person name="Martin M.D."/>
            <person name="Gilbert T."/>
            <person name="Hodgins K."/>
            <person name="Battlay P."/>
            <person name="Petersen B."/>
            <person name="Wilson J."/>
        </authorList>
    </citation>
    <scope>NUCLEOTIDE SEQUENCE</scope>
    <source>
        <strain evidence="5">AA19_3_7</strain>
        <tissue evidence="5">Leaf</tissue>
    </source>
</reference>
<dbReference type="Proteomes" id="UP001206925">
    <property type="component" value="Unassembled WGS sequence"/>
</dbReference>
<comment type="similarity">
    <text evidence="1">Belongs to the WEB family.</text>
</comment>
<evidence type="ECO:0000256" key="3">
    <source>
        <dbReference type="SAM" id="Coils"/>
    </source>
</evidence>
<feature type="coiled-coil region" evidence="3">
    <location>
        <begin position="295"/>
        <end position="322"/>
    </location>
</feature>
<sequence>MESLQSYRASKRVADSTKAQAETALSDARKAVQDLALKIEESNSRAKVMREKQQKKIKLYEQEHEVSLKNKEDYRYAQVVKEIEQITREMDKLKLDMTNVLKEKREAGNIFKALSSKRATLLSAVERIKKEIEGIDEEHVVVELARIEAVKEQEVIEAQRKEEASRYQIQLEEVKQKVKEVDQQNKLKQELELTLDNVNLLENELAHAKAPKGSPGLLQKITEELEAAKAELADIKKESFSFMASMDVIRTELKHVREQKSPLEKEEEKRDLTVQTLNSKILKEKAILESVTATAEKANSVASNLSVTVEQLRAETEATKKENELIVIEIQKLKVEIPKTESEIELSEKSLEVAMEELKITKSTESTALENLKKIIDSIVRARELTSISSSTITVTSFEYEYLTGKAGGAEEIADKKVAAAQAWMEALKANEKEILMKIKMAKKEMREVSMDVKDDGVDVYGTEAGGRRRTVDGELKVLASPRRSMYKIGNMTPGRRARSQKLLSSATRQAIKSASFSKRKEKGIAKVLDENDEMGE</sequence>
<organism evidence="5 6">
    <name type="scientific">Ambrosia artemisiifolia</name>
    <name type="common">Common ragweed</name>
    <dbReference type="NCBI Taxonomy" id="4212"/>
    <lineage>
        <taxon>Eukaryota</taxon>
        <taxon>Viridiplantae</taxon>
        <taxon>Streptophyta</taxon>
        <taxon>Embryophyta</taxon>
        <taxon>Tracheophyta</taxon>
        <taxon>Spermatophyta</taxon>
        <taxon>Magnoliopsida</taxon>
        <taxon>eudicotyledons</taxon>
        <taxon>Gunneridae</taxon>
        <taxon>Pentapetalae</taxon>
        <taxon>asterids</taxon>
        <taxon>campanulids</taxon>
        <taxon>Asterales</taxon>
        <taxon>Asteraceae</taxon>
        <taxon>Asteroideae</taxon>
        <taxon>Heliantheae alliance</taxon>
        <taxon>Heliantheae</taxon>
        <taxon>Ambrosia</taxon>
    </lineage>
</organism>
<name>A0AAD5CDB0_AMBAR</name>
<dbReference type="GO" id="GO:0009904">
    <property type="term" value="P:chloroplast accumulation movement"/>
    <property type="evidence" value="ECO:0007669"/>
    <property type="project" value="TreeGrafter"/>
</dbReference>
<keyword evidence="2 3" id="KW-0175">Coiled coil</keyword>
<dbReference type="PANTHER" id="PTHR32054">
    <property type="entry name" value="HEAVY CHAIN, PUTATIVE, EXPRESSED-RELATED-RELATED"/>
    <property type="match status" value="1"/>
</dbReference>
<dbReference type="GO" id="GO:0009903">
    <property type="term" value="P:chloroplast avoidance movement"/>
    <property type="evidence" value="ECO:0007669"/>
    <property type="project" value="TreeGrafter"/>
</dbReference>
<evidence type="ECO:0000256" key="2">
    <source>
        <dbReference type="ARBA" id="ARBA00023054"/>
    </source>
</evidence>
<evidence type="ECO:0008006" key="7">
    <source>
        <dbReference type="Google" id="ProtNLM"/>
    </source>
</evidence>
<protein>
    <recommendedName>
        <fullName evidence="7">Protein PLASTID MOVEMENT IMPAIRED 2</fullName>
    </recommendedName>
</protein>
<dbReference type="PANTHER" id="PTHR32054:SF90">
    <property type="entry name" value="WEB FAMILY PROTEIN"/>
    <property type="match status" value="1"/>
</dbReference>
<accession>A0AAD5CDB0</accession>
<evidence type="ECO:0000256" key="1">
    <source>
        <dbReference type="ARBA" id="ARBA00005485"/>
    </source>
</evidence>
<evidence type="ECO:0000313" key="5">
    <source>
        <dbReference type="EMBL" id="KAI7739373.1"/>
    </source>
</evidence>
<feature type="region of interest" description="Disordered" evidence="4">
    <location>
        <begin position="1"/>
        <end position="25"/>
    </location>
</feature>
<evidence type="ECO:0000256" key="4">
    <source>
        <dbReference type="SAM" id="MobiDB-lite"/>
    </source>
</evidence>